<keyword evidence="3" id="KW-1185">Reference proteome</keyword>
<dbReference type="EMBL" id="LYOS01000002">
    <property type="protein sequence ID" value="OFV67998.1"/>
    <property type="molecule type" value="Genomic_DNA"/>
</dbReference>
<organism evidence="2 3">
    <name type="scientific">Candidatus Syntropharchaeum caldarium</name>
    <dbReference type="NCBI Taxonomy" id="1838285"/>
    <lineage>
        <taxon>Archaea</taxon>
        <taxon>Methanobacteriati</taxon>
        <taxon>Methanobacteriota</taxon>
        <taxon>Stenosarchaea group</taxon>
        <taxon>Methanomicrobia</taxon>
        <taxon>Methanosarcinales</taxon>
        <taxon>ANME-2 cluster</taxon>
        <taxon>Candidatus Syntropharchaeum</taxon>
    </lineage>
</organism>
<dbReference type="Pfam" id="PF05239">
    <property type="entry name" value="PRC"/>
    <property type="match status" value="1"/>
</dbReference>
<feature type="domain" description="PRC-barrel" evidence="1">
    <location>
        <begin position="3"/>
        <end position="78"/>
    </location>
</feature>
<dbReference type="InterPro" id="IPR027275">
    <property type="entry name" value="PRC-brl_dom"/>
</dbReference>
<dbReference type="PANTHER" id="PTHR38137:SF2">
    <property type="entry name" value="PRC-BARREL DOMAIN-CONTAINING PROTEIN"/>
    <property type="match status" value="1"/>
</dbReference>
<dbReference type="InterPro" id="IPR011033">
    <property type="entry name" value="PRC_barrel-like_sf"/>
</dbReference>
<comment type="caution">
    <text evidence="2">The sequence shown here is derived from an EMBL/GenBank/DDBJ whole genome shotgun (WGS) entry which is preliminary data.</text>
</comment>
<evidence type="ECO:0000313" key="2">
    <source>
        <dbReference type="EMBL" id="OFV67998.1"/>
    </source>
</evidence>
<dbReference type="PANTHER" id="PTHR38137">
    <property type="entry name" value="PRC-BARREL DOMAIN PROTEIN"/>
    <property type="match status" value="1"/>
</dbReference>
<evidence type="ECO:0000313" key="3">
    <source>
        <dbReference type="Proteomes" id="UP000186940"/>
    </source>
</evidence>
<proteinExistence type="predicted"/>
<accession>A0A1F2P9Q4</accession>
<dbReference type="SUPFAM" id="SSF50346">
    <property type="entry name" value="PRC-barrel domain"/>
    <property type="match status" value="1"/>
</dbReference>
<dbReference type="STRING" id="1838285.SCAL_000638"/>
<dbReference type="AlphaFoldDB" id="A0A1F2P9Q4"/>
<protein>
    <submittedName>
        <fullName evidence="2">Photosystem reaction center subunit H</fullName>
    </submittedName>
</protein>
<reference evidence="2" key="1">
    <citation type="submission" date="2016-05" db="EMBL/GenBank/DDBJ databases">
        <title>Microbial consortia oxidize butane by reversing methanogenesis.</title>
        <authorList>
            <person name="Laso-Perez R."/>
            <person name="Richter M."/>
            <person name="Wegener G."/>
            <person name="Musat F."/>
        </authorList>
    </citation>
    <scope>NUCLEOTIDE SEQUENCE [LARGE SCALE GENOMIC DNA]</scope>
    <source>
        <strain evidence="2">BOX2</strain>
    </source>
</reference>
<dbReference type="Gene3D" id="2.30.30.240">
    <property type="entry name" value="PRC-barrel domain"/>
    <property type="match status" value="1"/>
</dbReference>
<evidence type="ECO:0000259" key="1">
    <source>
        <dbReference type="Pfam" id="PF05239"/>
    </source>
</evidence>
<name>A0A1F2P9Q4_9EURY</name>
<dbReference type="Proteomes" id="UP000186940">
    <property type="component" value="Unassembled WGS sequence"/>
</dbReference>
<gene>
    <name evidence="2" type="ORF">SCAL_000638</name>
</gene>
<sequence length="93" mass="10133">MPSIYAKGLTGKKVVATDGTEVGKLESVIADMRTGELINILIKPDISFDTSGLDMEGDFIRIPFVAVKAAKDVVTIDMNKLRYDTRDLASIEV</sequence>